<dbReference type="Proteomes" id="UP000315017">
    <property type="component" value="Chromosome"/>
</dbReference>
<name>A0A517YB63_9BACT</name>
<protein>
    <submittedName>
        <fullName evidence="1">Uncharacterized protein</fullName>
    </submittedName>
</protein>
<dbReference type="EMBL" id="CP036274">
    <property type="protein sequence ID" value="QDU27475.1"/>
    <property type="molecule type" value="Genomic_DNA"/>
</dbReference>
<evidence type="ECO:0000313" key="1">
    <source>
        <dbReference type="EMBL" id="QDU27475.1"/>
    </source>
</evidence>
<accession>A0A517YB63</accession>
<reference evidence="1 2" key="1">
    <citation type="submission" date="2019-02" db="EMBL/GenBank/DDBJ databases">
        <title>Deep-cultivation of Planctomycetes and their phenomic and genomic characterization uncovers novel biology.</title>
        <authorList>
            <person name="Wiegand S."/>
            <person name="Jogler M."/>
            <person name="Boedeker C."/>
            <person name="Pinto D."/>
            <person name="Vollmers J."/>
            <person name="Rivas-Marin E."/>
            <person name="Kohn T."/>
            <person name="Peeters S.H."/>
            <person name="Heuer A."/>
            <person name="Rast P."/>
            <person name="Oberbeckmann S."/>
            <person name="Bunk B."/>
            <person name="Jeske O."/>
            <person name="Meyerdierks A."/>
            <person name="Storesund J.E."/>
            <person name="Kallscheuer N."/>
            <person name="Luecker S."/>
            <person name="Lage O.M."/>
            <person name="Pohl T."/>
            <person name="Merkel B.J."/>
            <person name="Hornburger P."/>
            <person name="Mueller R.-W."/>
            <person name="Bruemmer F."/>
            <person name="Labrenz M."/>
            <person name="Spormann A.M."/>
            <person name="Op den Camp H."/>
            <person name="Overmann J."/>
            <person name="Amann R."/>
            <person name="Jetten M.S.M."/>
            <person name="Mascher T."/>
            <person name="Medema M.H."/>
            <person name="Devos D.P."/>
            <person name="Kaster A.-K."/>
            <person name="Ovreas L."/>
            <person name="Rohde M."/>
            <person name="Galperin M.Y."/>
            <person name="Jogler C."/>
        </authorList>
    </citation>
    <scope>NUCLEOTIDE SEQUENCE [LARGE SCALE GENOMIC DNA]</scope>
    <source>
        <strain evidence="1 2">ETA_A8</strain>
    </source>
</reference>
<proteinExistence type="predicted"/>
<evidence type="ECO:0000313" key="2">
    <source>
        <dbReference type="Proteomes" id="UP000315017"/>
    </source>
</evidence>
<gene>
    <name evidence="1" type="ORF">ETAA8_25630</name>
</gene>
<sequence>MESVMRKKRKAREEWSPTTVNLRCGANVVEVLFPRGLEFIRCQEFLHAVRVRTFGHVGSVQNMLTSLRELALTFGRRVKVRLLSRAAAG</sequence>
<keyword evidence="2" id="KW-1185">Reference proteome</keyword>
<organism evidence="1 2">
    <name type="scientific">Anatilimnocola aggregata</name>
    <dbReference type="NCBI Taxonomy" id="2528021"/>
    <lineage>
        <taxon>Bacteria</taxon>
        <taxon>Pseudomonadati</taxon>
        <taxon>Planctomycetota</taxon>
        <taxon>Planctomycetia</taxon>
        <taxon>Pirellulales</taxon>
        <taxon>Pirellulaceae</taxon>
        <taxon>Anatilimnocola</taxon>
    </lineage>
</organism>
<dbReference type="AlphaFoldDB" id="A0A517YB63"/>
<dbReference type="KEGG" id="aagg:ETAA8_25630"/>